<dbReference type="PANTHER" id="PTHR33755:SF6">
    <property type="entry name" value="PLASMID STABILIZATION SYSTEM PROTEIN"/>
    <property type="match status" value="1"/>
</dbReference>
<dbReference type="InterPro" id="IPR035093">
    <property type="entry name" value="RelE/ParE_toxin_dom_sf"/>
</dbReference>
<dbReference type="PANTHER" id="PTHR33755">
    <property type="entry name" value="TOXIN PARE1-RELATED"/>
    <property type="match status" value="1"/>
</dbReference>
<dbReference type="InterPro" id="IPR007712">
    <property type="entry name" value="RelE/ParE_toxin"/>
</dbReference>
<dbReference type="AlphaFoldDB" id="A0A1G6KDE1"/>
<evidence type="ECO:0000256" key="1">
    <source>
        <dbReference type="ARBA" id="ARBA00006226"/>
    </source>
</evidence>
<reference evidence="3 4" key="1">
    <citation type="submission" date="2016-10" db="EMBL/GenBank/DDBJ databases">
        <authorList>
            <person name="de Groot N.N."/>
        </authorList>
    </citation>
    <scope>NUCLEOTIDE SEQUENCE [LARGE SCALE GENOMIC DNA]</scope>
    <source>
        <strain evidence="3 4">R5</strain>
    </source>
</reference>
<dbReference type="RefSeq" id="WP_092078516.1">
    <property type="nucleotide sequence ID" value="NZ_FMZW01000002.1"/>
</dbReference>
<dbReference type="EMBL" id="FMZW01000002">
    <property type="protein sequence ID" value="SDC28326.1"/>
    <property type="molecule type" value="Genomic_DNA"/>
</dbReference>
<comment type="similarity">
    <text evidence="1">Belongs to the RelE toxin family.</text>
</comment>
<evidence type="ECO:0000313" key="3">
    <source>
        <dbReference type="EMBL" id="SDC28326.1"/>
    </source>
</evidence>
<gene>
    <name evidence="3" type="ORF">SAMN05216337_100231</name>
</gene>
<dbReference type="NCBIfam" id="TIGR02385">
    <property type="entry name" value="RelE_StbE"/>
    <property type="match status" value="1"/>
</dbReference>
<evidence type="ECO:0000256" key="2">
    <source>
        <dbReference type="ARBA" id="ARBA00022649"/>
    </source>
</evidence>
<evidence type="ECO:0000313" key="4">
    <source>
        <dbReference type="Proteomes" id="UP000199245"/>
    </source>
</evidence>
<dbReference type="InterPro" id="IPR051803">
    <property type="entry name" value="TA_system_RelE-like_toxin"/>
</dbReference>
<dbReference type="Gene3D" id="3.30.2310.20">
    <property type="entry name" value="RelE-like"/>
    <property type="match status" value="1"/>
</dbReference>
<accession>A0A1G6KDE1</accession>
<organism evidence="3 4">
    <name type="scientific">Bradyrhizobium brasilense</name>
    <dbReference type="NCBI Taxonomy" id="1419277"/>
    <lineage>
        <taxon>Bacteria</taxon>
        <taxon>Pseudomonadati</taxon>
        <taxon>Pseudomonadota</taxon>
        <taxon>Alphaproteobacteria</taxon>
        <taxon>Hyphomicrobiales</taxon>
        <taxon>Nitrobacteraceae</taxon>
        <taxon>Bradyrhizobium</taxon>
    </lineage>
</organism>
<dbReference type="Proteomes" id="UP000199245">
    <property type="component" value="Unassembled WGS sequence"/>
</dbReference>
<dbReference type="Pfam" id="PF05016">
    <property type="entry name" value="ParE_toxin"/>
    <property type="match status" value="1"/>
</dbReference>
<protein>
    <submittedName>
        <fullName evidence="3">Addiction module toxin, RelE/StbE family</fullName>
    </submittedName>
</protein>
<keyword evidence="2" id="KW-1277">Toxin-antitoxin system</keyword>
<proteinExistence type="inferred from homology"/>
<name>A0A1G6KDE1_9BRAD</name>
<sequence length="98" mass="11109">MKLVWSRFALSDRDDIFSYIEAENPRAAVHVDEQIADAARRLLDFPDSGRPGRVAGTRELVIPRTPYVAAYLVDGETVRILRVLHGAQMWPDELTNDD</sequence>